<accession>A0A067ZKE8</accession>
<evidence type="ECO:0000313" key="2">
    <source>
        <dbReference type="Proteomes" id="UP000027388"/>
    </source>
</evidence>
<protein>
    <submittedName>
        <fullName evidence="1">Uncharacterized protein</fullName>
    </submittedName>
</protein>
<reference evidence="1 2" key="1">
    <citation type="journal article" date="2014" name="Vet. Microbiol.">
        <title>A cocktail of in vitro efficient phages is not a guarantee for in vivo therapeutic results against avian colibacillosis.</title>
        <authorList>
            <person name="Tsonos J."/>
            <person name="Oosterik L.H."/>
            <person name="Tuntufye H.N."/>
            <person name="Klumpp J."/>
            <person name="Butaye P."/>
            <person name="De Greve H."/>
            <person name="Hernalsteens J.P."/>
            <person name="Lavigne R."/>
            <person name="Goddeeris B.M."/>
        </authorList>
    </citation>
    <scope>NUCLEOTIDE SEQUENCE [LARGE SCALE GENOMIC DNA]</scope>
</reference>
<name>A0A067ZKE8_9CAUD</name>
<gene>
    <name evidence="1" type="ORF">PhAPEC2_128</name>
</gene>
<dbReference type="EMBL" id="KF562341">
    <property type="protein sequence ID" value="AHV82837.1"/>
    <property type="molecule type" value="Genomic_DNA"/>
</dbReference>
<keyword evidence="2" id="KW-1185">Reference proteome</keyword>
<organism evidence="1 2">
    <name type="scientific">Escherichia phage vB_EcoM_PhAPEC2</name>
    <dbReference type="NCBI Taxonomy" id="1391224"/>
    <lineage>
        <taxon>Viruses</taxon>
        <taxon>Duplodnaviria</taxon>
        <taxon>Heunggongvirae</taxon>
        <taxon>Uroviricota</taxon>
        <taxon>Caudoviricetes</taxon>
        <taxon>Pantevenvirales</taxon>
        <taxon>Straboviridae</taxon>
        <taxon>Tevenvirinae</taxon>
        <taxon>Mosigvirus</taxon>
        <taxon>Mosigvirus phapec2</taxon>
    </lineage>
</organism>
<sequence>MRNQNNDIDSMFEEFRDKVNPPTSLVDSLRYVATGRKWYWSASYETTEKTASHSRKSLLAPGIMIHDIGAIAKLVADHDIRFTDFVAPTWSVCCLNTELEYISERSEDYYGFRDKLLRSNMFYIDTEVLVDNKKYYFTLIVDSETMYEGKPLLKRVDALSAIDALYETMVVSPNFTNNLILEQFIMECREYVKANPVHAN</sequence>
<dbReference type="RefSeq" id="YP_009056720.1">
    <property type="nucleotide sequence ID" value="NC_024794.1"/>
</dbReference>
<dbReference type="Proteomes" id="UP000027388">
    <property type="component" value="Segment"/>
</dbReference>
<proteinExistence type="predicted"/>
<dbReference type="GeneID" id="20284284"/>
<dbReference type="KEGG" id="vg:20284284"/>
<evidence type="ECO:0000313" key="1">
    <source>
        <dbReference type="EMBL" id="AHV82837.1"/>
    </source>
</evidence>